<organism evidence="1">
    <name type="scientific">Trepomonas sp. PC1</name>
    <dbReference type="NCBI Taxonomy" id="1076344"/>
    <lineage>
        <taxon>Eukaryota</taxon>
        <taxon>Metamonada</taxon>
        <taxon>Diplomonadida</taxon>
        <taxon>Hexamitidae</taxon>
        <taxon>Hexamitinae</taxon>
        <taxon>Trepomonas</taxon>
    </lineage>
</organism>
<accession>A0A146K2K8</accession>
<feature type="non-terminal residue" evidence="1">
    <location>
        <position position="594"/>
    </location>
</feature>
<protein>
    <submittedName>
        <fullName evidence="1">Uncharacterized protein</fullName>
    </submittedName>
</protein>
<reference evidence="1" key="1">
    <citation type="submission" date="2015-07" db="EMBL/GenBank/DDBJ databases">
        <title>Adaptation to a free-living lifestyle via gene acquisitions in the diplomonad Trepomonas sp. PC1.</title>
        <authorList>
            <person name="Xu F."/>
            <person name="Jerlstrom-Hultqvist J."/>
            <person name="Kolisko M."/>
            <person name="Simpson A.G.B."/>
            <person name="Roger A.J."/>
            <person name="Svard S.G."/>
            <person name="Andersson J.O."/>
        </authorList>
    </citation>
    <scope>NUCLEOTIDE SEQUENCE</scope>
    <source>
        <strain evidence="1">PC1</strain>
    </source>
</reference>
<name>A0A146K2K8_9EUKA</name>
<sequence length="594" mass="69259">LKGRKYCLTKYASHIPCKCLCKACTPINIEFKQILTANAEIDVIQYLLTLVNDLQPEIAILALVILEEFFTTQHYETLKHVNLKNWEKYAVYLQAKMMTVEKYTKSLKDDVMLEIYDPQNFYKWIHNQEQKTFLTLNRYVTTKTKDYMFDKVVPGPSPKSFDSYYTNVDYYMFDCMALPHQTPTGRSALGFDEEIVKNPILHNIFTQDRQAATVNLSHTMTHTQYYLRVPRFVNYACTQFGRDQIKKSNVIPSLIEKIHNLNDRHRISYRGAMFALANLLKHPDIYKEFGSCELLELYENVALKCDVAKTKAYATISILSMISNPVISDFFIQKGWFYNQIKSRDRIGFVAFICDLEKLNLYHSYNLEVIDQFLKIQTRHSNVFDISNHIHRNLHQFFDVDIQPASNTENYYNKKQPVQEVEFPPLNKYQHLHRATVGFNEEKGIFALEEPEFQDFINHYGLTQVPTSTIKEQVYSEKAQDFCFRIEQLQKQIPIEQQQFGSFTNRENYEGYDQAIFDAAQKMISGDIGDSQEGVMLIQQLQAAKYKGQGLIAVYVMYFLANNGLNDELRELLLSVILIDLQTVPILEALKECQ</sequence>
<gene>
    <name evidence="1" type="ORF">TPC1_17352</name>
</gene>
<evidence type="ECO:0000313" key="1">
    <source>
        <dbReference type="EMBL" id="JAP91122.1"/>
    </source>
</evidence>
<dbReference type="EMBL" id="GDID01005484">
    <property type="protein sequence ID" value="JAP91122.1"/>
    <property type="molecule type" value="Transcribed_RNA"/>
</dbReference>
<proteinExistence type="predicted"/>
<feature type="non-terminal residue" evidence="1">
    <location>
        <position position="1"/>
    </location>
</feature>
<dbReference type="AlphaFoldDB" id="A0A146K2K8"/>